<dbReference type="Proteomes" id="UP000789405">
    <property type="component" value="Unassembled WGS sequence"/>
</dbReference>
<reference evidence="2" key="1">
    <citation type="submission" date="2021-06" db="EMBL/GenBank/DDBJ databases">
        <authorList>
            <person name="Kallberg Y."/>
            <person name="Tangrot J."/>
            <person name="Rosling A."/>
        </authorList>
    </citation>
    <scope>NUCLEOTIDE SEQUENCE</scope>
    <source>
        <strain evidence="2">MA453B</strain>
    </source>
</reference>
<feature type="region of interest" description="Disordered" evidence="1">
    <location>
        <begin position="1"/>
        <end position="34"/>
    </location>
</feature>
<dbReference type="AlphaFoldDB" id="A0A9N9P9V3"/>
<organism evidence="2 3">
    <name type="scientific">Dentiscutata erythropus</name>
    <dbReference type="NCBI Taxonomy" id="1348616"/>
    <lineage>
        <taxon>Eukaryota</taxon>
        <taxon>Fungi</taxon>
        <taxon>Fungi incertae sedis</taxon>
        <taxon>Mucoromycota</taxon>
        <taxon>Glomeromycotina</taxon>
        <taxon>Glomeromycetes</taxon>
        <taxon>Diversisporales</taxon>
        <taxon>Gigasporaceae</taxon>
        <taxon>Dentiscutata</taxon>
    </lineage>
</organism>
<proteinExistence type="predicted"/>
<dbReference type="EMBL" id="CAJVPY010037518">
    <property type="protein sequence ID" value="CAG8803000.1"/>
    <property type="molecule type" value="Genomic_DNA"/>
</dbReference>
<comment type="caution">
    <text evidence="2">The sequence shown here is derived from an EMBL/GenBank/DDBJ whole genome shotgun (WGS) entry which is preliminary data.</text>
</comment>
<gene>
    <name evidence="2" type="ORF">DERYTH_LOCUS23801</name>
</gene>
<keyword evidence="3" id="KW-1185">Reference proteome</keyword>
<evidence type="ECO:0000256" key="1">
    <source>
        <dbReference type="SAM" id="MobiDB-lite"/>
    </source>
</evidence>
<accession>A0A9N9P9V3</accession>
<evidence type="ECO:0000313" key="2">
    <source>
        <dbReference type="EMBL" id="CAG8803000.1"/>
    </source>
</evidence>
<name>A0A9N9P9V3_9GLOM</name>
<protein>
    <submittedName>
        <fullName evidence="2">23348_t:CDS:1</fullName>
    </submittedName>
</protein>
<feature type="non-terminal residue" evidence="2">
    <location>
        <position position="154"/>
    </location>
</feature>
<evidence type="ECO:0000313" key="3">
    <source>
        <dbReference type="Proteomes" id="UP000789405"/>
    </source>
</evidence>
<sequence length="154" mass="17588">DFEYDKTLNYENGGNGKRRMSYEENETEREESENIKRARFDKSCGIFSDESVVDDWYKAVLELSKKNPSEVKYSIEKVFREWYTLSHSDHIIHITRNAPENELKEFKGKCFWLLMDNVGGRHIPLINNFGRSGGGNSGINNPGSNSGSSPSLSI</sequence>